<dbReference type="Proteomes" id="UP000231025">
    <property type="component" value="Unassembled WGS sequence"/>
</dbReference>
<evidence type="ECO:0000256" key="1">
    <source>
        <dbReference type="ARBA" id="ARBA00022884"/>
    </source>
</evidence>
<proteinExistence type="predicted"/>
<name>A0A2G9Y897_9BACT</name>
<dbReference type="SMART" id="SM00360">
    <property type="entry name" value="RRM"/>
    <property type="match status" value="1"/>
</dbReference>
<dbReference type="Pfam" id="PF00076">
    <property type="entry name" value="RRM_1"/>
    <property type="match status" value="1"/>
</dbReference>
<dbReference type="GO" id="GO:0003723">
    <property type="term" value="F:RNA binding"/>
    <property type="evidence" value="ECO:0007669"/>
    <property type="project" value="UniProtKB-KW"/>
</dbReference>
<evidence type="ECO:0000313" key="3">
    <source>
        <dbReference type="EMBL" id="PIP14711.1"/>
    </source>
</evidence>
<feature type="domain" description="RRM" evidence="2">
    <location>
        <begin position="3"/>
        <end position="81"/>
    </location>
</feature>
<evidence type="ECO:0000313" key="4">
    <source>
        <dbReference type="Proteomes" id="UP000231025"/>
    </source>
</evidence>
<organism evidence="3 4">
    <name type="scientific">Candidatus Roizmanbacteria bacterium CG23_combo_of_CG06-09_8_20_14_all_35_49</name>
    <dbReference type="NCBI Taxonomy" id="1974863"/>
    <lineage>
        <taxon>Bacteria</taxon>
        <taxon>Candidatus Roizmaniibacteriota</taxon>
    </lineage>
</organism>
<reference evidence="3 4" key="1">
    <citation type="submission" date="2017-09" db="EMBL/GenBank/DDBJ databases">
        <title>Depth-based differentiation of microbial function through sediment-hosted aquifers and enrichment of novel symbionts in the deep terrestrial subsurface.</title>
        <authorList>
            <person name="Probst A.J."/>
            <person name="Ladd B."/>
            <person name="Jarett J.K."/>
            <person name="Geller-Mcgrath D.E."/>
            <person name="Sieber C.M."/>
            <person name="Emerson J.B."/>
            <person name="Anantharaman K."/>
            <person name="Thomas B.C."/>
            <person name="Malmstrom R."/>
            <person name="Stieglmeier M."/>
            <person name="Klingl A."/>
            <person name="Woyke T."/>
            <person name="Ryan C.M."/>
            <person name="Banfield J.F."/>
        </authorList>
    </citation>
    <scope>NUCLEOTIDE SEQUENCE [LARGE SCALE GENOMIC DNA]</scope>
    <source>
        <strain evidence="3">CG23_combo_of_CG06-09_8_20_14_all_35_49</strain>
    </source>
</reference>
<dbReference type="PANTHER" id="PTHR48024:SF56">
    <property type="entry name" value="HETEROGENEOUS NUCLEAR RIBONUCLEOPROTEIN A0"/>
    <property type="match status" value="1"/>
</dbReference>
<dbReference type="PANTHER" id="PTHR48024">
    <property type="entry name" value="GEO13361P1-RELATED"/>
    <property type="match status" value="1"/>
</dbReference>
<sequence>MANKIYIGNISSATTDNDLFSLFSLSGQVTSAKVAISIDQKKNAGYGYVTMSDEEDMKKAILKCNNSVLKGNKIRVVMAHSIDQDENYFSNQNRFRRYRKF</sequence>
<accession>A0A2G9Y897</accession>
<dbReference type="SUPFAM" id="SSF54928">
    <property type="entry name" value="RNA-binding domain, RBD"/>
    <property type="match status" value="1"/>
</dbReference>
<dbReference type="InterPro" id="IPR050886">
    <property type="entry name" value="RNA-binding_reg"/>
</dbReference>
<evidence type="ECO:0000259" key="2">
    <source>
        <dbReference type="PROSITE" id="PS50102"/>
    </source>
</evidence>
<protein>
    <submittedName>
        <fullName evidence="3">RNA-binding protein</fullName>
    </submittedName>
</protein>
<dbReference type="InterPro" id="IPR035979">
    <property type="entry name" value="RBD_domain_sf"/>
</dbReference>
<keyword evidence="1" id="KW-0694">RNA-binding</keyword>
<dbReference type="InterPro" id="IPR000504">
    <property type="entry name" value="RRM_dom"/>
</dbReference>
<dbReference type="InterPro" id="IPR012677">
    <property type="entry name" value="Nucleotide-bd_a/b_plait_sf"/>
</dbReference>
<comment type="caution">
    <text evidence="3">The sequence shown here is derived from an EMBL/GenBank/DDBJ whole genome shotgun (WGS) entry which is preliminary data.</text>
</comment>
<dbReference type="AlphaFoldDB" id="A0A2G9Y897"/>
<dbReference type="PROSITE" id="PS50102">
    <property type="entry name" value="RRM"/>
    <property type="match status" value="1"/>
</dbReference>
<dbReference type="Gene3D" id="3.30.70.330">
    <property type="match status" value="1"/>
</dbReference>
<dbReference type="EMBL" id="PCRE01000051">
    <property type="protein sequence ID" value="PIP14711.1"/>
    <property type="molecule type" value="Genomic_DNA"/>
</dbReference>
<gene>
    <name evidence="3" type="ORF">COX47_03750</name>
</gene>